<sequence>MVDCEVWLDHSSEREIVPRHESSFDQRRSTSDFIRTVWSFYRILDMVEFRIPCRGEHASSPPESYFTCYKAFIVRCRLWFLIPEIIVRVLDRFELSISQLNPISIQHLFGVMILSYEHGLTLTVDHFEALFRLHIILKTDKYQLVLQNFMSVVKGFLSNFNSWKKFLFFVRIKAVSVEKSCFPLFRSLPNDRPFINPIALFPETRSQ</sequence>
<dbReference type="AlphaFoldDB" id="A0A8D9H7R0"/>
<name>A0A8D9H7R0_BRACM</name>
<dbReference type="PANTHER" id="PTHR31099">
    <property type="entry name" value="OS06G0165300 PROTEIN"/>
    <property type="match status" value="1"/>
</dbReference>
<evidence type="ECO:0000313" key="1">
    <source>
        <dbReference type="EMBL" id="CAG7894465.1"/>
    </source>
</evidence>
<reference evidence="1 2" key="1">
    <citation type="submission" date="2021-07" db="EMBL/GenBank/DDBJ databases">
        <authorList>
            <consortium name="Genoscope - CEA"/>
            <person name="William W."/>
        </authorList>
    </citation>
    <scope>NUCLEOTIDE SEQUENCE [LARGE SCALE GENOMIC DNA]</scope>
</reference>
<dbReference type="PANTHER" id="PTHR31099:SF44">
    <property type="entry name" value="DUF4283 DOMAIN-CONTAINING PROTEIN"/>
    <property type="match status" value="1"/>
</dbReference>
<dbReference type="Gramene" id="A02p34170.2_BraZ1">
    <property type="protein sequence ID" value="A02p34170.2_BraZ1.CDS.1"/>
    <property type="gene ID" value="A02g34170.2_BraZ1"/>
</dbReference>
<proteinExistence type="predicted"/>
<gene>
    <name evidence="1" type="ORF">BRAPAZ1V2_A02P34170.2</name>
</gene>
<accession>A0A8D9H7R0</accession>
<dbReference type="Proteomes" id="UP000694005">
    <property type="component" value="Chromosome A02"/>
</dbReference>
<evidence type="ECO:0000313" key="2">
    <source>
        <dbReference type="Proteomes" id="UP000694005"/>
    </source>
</evidence>
<protein>
    <submittedName>
        <fullName evidence="1">Uncharacterized protein</fullName>
    </submittedName>
</protein>
<dbReference type="EMBL" id="LS974618">
    <property type="protein sequence ID" value="CAG7894465.1"/>
    <property type="molecule type" value="Genomic_DNA"/>
</dbReference>
<organism evidence="1 2">
    <name type="scientific">Brassica campestris</name>
    <name type="common">Field mustard</name>
    <dbReference type="NCBI Taxonomy" id="3711"/>
    <lineage>
        <taxon>Eukaryota</taxon>
        <taxon>Viridiplantae</taxon>
        <taxon>Streptophyta</taxon>
        <taxon>Embryophyta</taxon>
        <taxon>Tracheophyta</taxon>
        <taxon>Spermatophyta</taxon>
        <taxon>Magnoliopsida</taxon>
        <taxon>eudicotyledons</taxon>
        <taxon>Gunneridae</taxon>
        <taxon>Pentapetalae</taxon>
        <taxon>rosids</taxon>
        <taxon>malvids</taxon>
        <taxon>Brassicales</taxon>
        <taxon>Brassicaceae</taxon>
        <taxon>Brassiceae</taxon>
        <taxon>Brassica</taxon>
    </lineage>
</organism>